<reference evidence="1" key="1">
    <citation type="journal article" date="2019" name="bioRxiv">
        <title>The Genome of the Zebra Mussel, Dreissena polymorpha: A Resource for Invasive Species Research.</title>
        <authorList>
            <person name="McCartney M.A."/>
            <person name="Auch B."/>
            <person name="Kono T."/>
            <person name="Mallez S."/>
            <person name="Zhang Y."/>
            <person name="Obille A."/>
            <person name="Becker A."/>
            <person name="Abrahante J.E."/>
            <person name="Garbe J."/>
            <person name="Badalamenti J.P."/>
            <person name="Herman A."/>
            <person name="Mangelson H."/>
            <person name="Liachko I."/>
            <person name="Sullivan S."/>
            <person name="Sone E.D."/>
            <person name="Koren S."/>
            <person name="Silverstein K.A.T."/>
            <person name="Beckman K.B."/>
            <person name="Gohl D.M."/>
        </authorList>
    </citation>
    <scope>NUCLEOTIDE SEQUENCE</scope>
    <source>
        <strain evidence="1">Duluth1</strain>
        <tissue evidence="1">Whole animal</tissue>
    </source>
</reference>
<proteinExistence type="predicted"/>
<keyword evidence="2" id="KW-1185">Reference proteome</keyword>
<dbReference type="EMBL" id="JAIWYP010000004">
    <property type="protein sequence ID" value="KAH3831581.1"/>
    <property type="molecule type" value="Genomic_DNA"/>
</dbReference>
<evidence type="ECO:0000313" key="2">
    <source>
        <dbReference type="Proteomes" id="UP000828390"/>
    </source>
</evidence>
<organism evidence="1 2">
    <name type="scientific">Dreissena polymorpha</name>
    <name type="common">Zebra mussel</name>
    <name type="synonym">Mytilus polymorpha</name>
    <dbReference type="NCBI Taxonomy" id="45954"/>
    <lineage>
        <taxon>Eukaryota</taxon>
        <taxon>Metazoa</taxon>
        <taxon>Spiralia</taxon>
        <taxon>Lophotrochozoa</taxon>
        <taxon>Mollusca</taxon>
        <taxon>Bivalvia</taxon>
        <taxon>Autobranchia</taxon>
        <taxon>Heteroconchia</taxon>
        <taxon>Euheterodonta</taxon>
        <taxon>Imparidentia</taxon>
        <taxon>Neoheterodontei</taxon>
        <taxon>Myida</taxon>
        <taxon>Dreissenoidea</taxon>
        <taxon>Dreissenidae</taxon>
        <taxon>Dreissena</taxon>
    </lineage>
</organism>
<protein>
    <submittedName>
        <fullName evidence="1">Uncharacterized protein</fullName>
    </submittedName>
</protein>
<dbReference type="Proteomes" id="UP000828390">
    <property type="component" value="Unassembled WGS sequence"/>
</dbReference>
<evidence type="ECO:0000313" key="1">
    <source>
        <dbReference type="EMBL" id="KAH3831581.1"/>
    </source>
</evidence>
<name>A0A9D4HDU3_DREPO</name>
<comment type="caution">
    <text evidence="1">The sequence shown here is derived from an EMBL/GenBank/DDBJ whole genome shotgun (WGS) entry which is preliminary data.</text>
</comment>
<reference evidence="1" key="2">
    <citation type="submission" date="2020-11" db="EMBL/GenBank/DDBJ databases">
        <authorList>
            <person name="McCartney M.A."/>
            <person name="Auch B."/>
            <person name="Kono T."/>
            <person name="Mallez S."/>
            <person name="Becker A."/>
            <person name="Gohl D.M."/>
            <person name="Silverstein K.A.T."/>
            <person name="Koren S."/>
            <person name="Bechman K.B."/>
            <person name="Herman A."/>
            <person name="Abrahante J.E."/>
            <person name="Garbe J."/>
        </authorList>
    </citation>
    <scope>NUCLEOTIDE SEQUENCE</scope>
    <source>
        <strain evidence="1">Duluth1</strain>
        <tissue evidence="1">Whole animal</tissue>
    </source>
</reference>
<accession>A0A9D4HDU3</accession>
<sequence>MSKCPALKKKSERGDLVNRLLLDEMIKRFFLVFARLAALMASPVGNSFRPELMTLTEPTVKTPCLLVRLPLQPLPPLPYLV</sequence>
<gene>
    <name evidence="1" type="ORF">DPMN_104851</name>
</gene>
<dbReference type="AlphaFoldDB" id="A0A9D4HDU3"/>